<dbReference type="PANTHER" id="PTHR47183">
    <property type="entry name" value="GLUCOSE-1-PHOSPHATE CYTIDYLYLTRANSFERASE-RELATED"/>
    <property type="match status" value="1"/>
</dbReference>
<proteinExistence type="predicted"/>
<organism evidence="2 3">
    <name type="scientific">Candidatus Nitrosopumilus koreensis AR1</name>
    <dbReference type="NCBI Taxonomy" id="1229908"/>
    <lineage>
        <taxon>Archaea</taxon>
        <taxon>Nitrososphaerota</taxon>
        <taxon>Nitrososphaeria</taxon>
        <taxon>Nitrosopumilales</taxon>
        <taxon>Nitrosopumilaceae</taxon>
        <taxon>Nitrosopumilus</taxon>
    </lineage>
</organism>
<dbReference type="InterPro" id="IPR029044">
    <property type="entry name" value="Nucleotide-diphossugar_trans"/>
</dbReference>
<dbReference type="Pfam" id="PF00483">
    <property type="entry name" value="NTP_transferase"/>
    <property type="match status" value="1"/>
</dbReference>
<dbReference type="PATRIC" id="fig|1229908.8.peg.97"/>
<reference evidence="2 3" key="1">
    <citation type="journal article" date="2012" name="J. Bacteriol.">
        <title>Draft Genome Sequence of an Ammonia-Oxidizing Archaeon, "Candidatus Nitrosopumilus koreensis" AR1, from Marine Sediment.</title>
        <authorList>
            <person name="Park S.J."/>
            <person name="Kim J.G."/>
            <person name="Jung M.Y."/>
            <person name="Kim S.J."/>
            <person name="Cha I.T."/>
            <person name="Kwon K."/>
            <person name="Lee J.H."/>
            <person name="Rhee S.K."/>
        </authorList>
    </citation>
    <scope>NUCLEOTIDE SEQUENCE [LARGE SCALE GENOMIC DNA]</scope>
    <source>
        <strain evidence="2 3">AR1</strain>
    </source>
</reference>
<dbReference type="HOGENOM" id="CLU_029499_10_0_2"/>
<dbReference type="SUPFAM" id="SSF53448">
    <property type="entry name" value="Nucleotide-diphospho-sugar transferases"/>
    <property type="match status" value="1"/>
</dbReference>
<keyword evidence="3" id="KW-1185">Reference proteome</keyword>
<dbReference type="PANTHER" id="PTHR47183:SF1">
    <property type="entry name" value="GLUCOSE-1-PHOSPHATE CYTIDYLYLTRANSFERASE"/>
    <property type="match status" value="1"/>
</dbReference>
<gene>
    <name evidence="2" type="ORF">NKOR_00465</name>
</gene>
<name>K0B536_9ARCH</name>
<evidence type="ECO:0000259" key="1">
    <source>
        <dbReference type="Pfam" id="PF00483"/>
    </source>
</evidence>
<dbReference type="InterPro" id="IPR013446">
    <property type="entry name" value="G1P_cyt_trans-like"/>
</dbReference>
<accession>K0B536</accession>
<dbReference type="AlphaFoldDB" id="K0B536"/>
<dbReference type="CDD" id="cd02524">
    <property type="entry name" value="G1P_cytidylyltransferase"/>
    <property type="match status" value="1"/>
</dbReference>
<dbReference type="EMBL" id="CP003842">
    <property type="protein sequence ID" value="AFS80015.1"/>
    <property type="molecule type" value="Genomic_DNA"/>
</dbReference>
<dbReference type="GeneID" id="13725546"/>
<dbReference type="Gene3D" id="3.90.550.10">
    <property type="entry name" value="Spore Coat Polysaccharide Biosynthesis Protein SpsA, Chain A"/>
    <property type="match status" value="1"/>
</dbReference>
<dbReference type="GO" id="GO:0047343">
    <property type="term" value="F:glucose-1-phosphate cytidylyltransferase activity"/>
    <property type="evidence" value="ECO:0007669"/>
    <property type="project" value="InterPro"/>
</dbReference>
<evidence type="ECO:0000313" key="2">
    <source>
        <dbReference type="EMBL" id="AFS80015.1"/>
    </source>
</evidence>
<sequence length="235" mass="27272">MKAVILAGGLGTRISEETKVKPKPMVEIGGKPILWHIMNRYALFGMKEFIVCSGYKKEKIIEFFEDEKNFPEDWNIKIIDTGLDTMTGGRLKQIKKYCTETFCFTYGDTLNDLDISKLIEFHHKNKKIATVTACQPPGRFGVLEIENEVVTKFMEKPKGDNNWVNGGYFVLEPKIFDYIENDLTIFEETPMKELVQNGQLVAYKHSGFYQPMDTMNDKNRLEKMWINNEALWMKI</sequence>
<dbReference type="Proteomes" id="UP000006101">
    <property type="component" value="Chromosome"/>
</dbReference>
<feature type="domain" description="Nucleotidyl transferase" evidence="1">
    <location>
        <begin position="2"/>
        <end position="183"/>
    </location>
</feature>
<keyword evidence="2" id="KW-0548">Nucleotidyltransferase</keyword>
<dbReference type="RefSeq" id="WP_014962406.1">
    <property type="nucleotide sequence ID" value="NC_018655.1"/>
</dbReference>
<keyword evidence="2" id="KW-0808">Transferase</keyword>
<dbReference type="STRING" id="1229908.NKOR_00465"/>
<protein>
    <submittedName>
        <fullName evidence="2">Glucose-1-phosphate cytidylyltransferase</fullName>
    </submittedName>
</protein>
<dbReference type="InterPro" id="IPR005835">
    <property type="entry name" value="NTP_transferase_dom"/>
</dbReference>
<evidence type="ECO:0000313" key="3">
    <source>
        <dbReference type="Proteomes" id="UP000006101"/>
    </source>
</evidence>
<dbReference type="KEGG" id="nkr:NKOR_00465"/>